<evidence type="ECO:0000256" key="1">
    <source>
        <dbReference type="SAM" id="MobiDB-lite"/>
    </source>
</evidence>
<dbReference type="RefSeq" id="WP_157416279.1">
    <property type="nucleotide sequence ID" value="NZ_BAAAMK010000001.1"/>
</dbReference>
<proteinExistence type="predicted"/>
<evidence type="ECO:0000313" key="2">
    <source>
        <dbReference type="EMBL" id="GAA1938030.1"/>
    </source>
</evidence>
<gene>
    <name evidence="2" type="ORF">GCM10009717_00570</name>
</gene>
<name>A0ABP5B9K2_9MICO</name>
<organism evidence="2 3">
    <name type="scientific">Agromyces allii</name>
    <dbReference type="NCBI Taxonomy" id="393607"/>
    <lineage>
        <taxon>Bacteria</taxon>
        <taxon>Bacillati</taxon>
        <taxon>Actinomycetota</taxon>
        <taxon>Actinomycetes</taxon>
        <taxon>Micrococcales</taxon>
        <taxon>Microbacteriaceae</taxon>
        <taxon>Agromyces</taxon>
    </lineage>
</organism>
<protein>
    <submittedName>
        <fullName evidence="2">YdeI/OmpD-associated family protein</fullName>
    </submittedName>
</protein>
<accession>A0ABP5B9K2</accession>
<dbReference type="EMBL" id="BAAAMK010000001">
    <property type="protein sequence ID" value="GAA1938030.1"/>
    <property type="molecule type" value="Genomic_DNA"/>
</dbReference>
<sequence length="233" mass="25686">MPSSIGTPGGTPERPALFFADAAEFRAWLEANHDSAPELWMGLNKKHVENPGLTWAEAVPEALCFGWIDSVAQRIDDDARRQRWSPRKPTSIWSAVNVAHVERLTAEGRMHPAGLAAYERRTPERTGVYSHESVDEQLPPEAVARLEADAAASAFLEQATATYRRLAVHWVISAKQEATRERRLVQLIDDSSNGRLIAPQRFGETPKWVARAAEAARAAGGSPDVEGESTDIR</sequence>
<reference evidence="3" key="1">
    <citation type="journal article" date="2019" name="Int. J. Syst. Evol. Microbiol.">
        <title>The Global Catalogue of Microorganisms (GCM) 10K type strain sequencing project: providing services to taxonomists for standard genome sequencing and annotation.</title>
        <authorList>
            <consortium name="The Broad Institute Genomics Platform"/>
            <consortium name="The Broad Institute Genome Sequencing Center for Infectious Disease"/>
            <person name="Wu L."/>
            <person name="Ma J."/>
        </authorList>
    </citation>
    <scope>NUCLEOTIDE SEQUENCE [LARGE SCALE GENOMIC DNA]</scope>
    <source>
        <strain evidence="3">JCM 13584</strain>
    </source>
</reference>
<dbReference type="Pfam" id="PF13376">
    <property type="entry name" value="OmdA"/>
    <property type="match status" value="1"/>
</dbReference>
<evidence type="ECO:0000313" key="3">
    <source>
        <dbReference type="Proteomes" id="UP001499954"/>
    </source>
</evidence>
<feature type="region of interest" description="Disordered" evidence="1">
    <location>
        <begin position="214"/>
        <end position="233"/>
    </location>
</feature>
<dbReference type="Proteomes" id="UP001499954">
    <property type="component" value="Unassembled WGS sequence"/>
</dbReference>
<comment type="caution">
    <text evidence="2">The sequence shown here is derived from an EMBL/GenBank/DDBJ whole genome shotgun (WGS) entry which is preliminary data.</text>
</comment>
<keyword evidence="3" id="KW-1185">Reference proteome</keyword>